<accession>A0A5J9UIB8</accession>
<gene>
    <name evidence="1" type="ORF">EJB05_32743</name>
</gene>
<dbReference type="Gramene" id="TVU23017">
    <property type="protein sequence ID" value="TVU23017"/>
    <property type="gene ID" value="EJB05_32743"/>
</dbReference>
<reference evidence="1 2" key="1">
    <citation type="journal article" date="2019" name="Sci. Rep.">
        <title>A high-quality genome of Eragrostis curvula grass provides insights into Poaceae evolution and supports new strategies to enhance forage quality.</title>
        <authorList>
            <person name="Carballo J."/>
            <person name="Santos B.A.C.M."/>
            <person name="Zappacosta D."/>
            <person name="Garbus I."/>
            <person name="Selva J.P."/>
            <person name="Gallo C.A."/>
            <person name="Diaz A."/>
            <person name="Albertini E."/>
            <person name="Caccamo M."/>
            <person name="Echenique V."/>
        </authorList>
    </citation>
    <scope>NUCLEOTIDE SEQUENCE [LARGE SCALE GENOMIC DNA]</scope>
    <source>
        <strain evidence="2">cv. Victoria</strain>
        <tissue evidence="1">Leaf</tissue>
    </source>
</reference>
<evidence type="ECO:0000313" key="2">
    <source>
        <dbReference type="Proteomes" id="UP000324897"/>
    </source>
</evidence>
<evidence type="ECO:0000313" key="1">
    <source>
        <dbReference type="EMBL" id="TVU23017.1"/>
    </source>
</evidence>
<comment type="caution">
    <text evidence="1">The sequence shown here is derived from an EMBL/GenBank/DDBJ whole genome shotgun (WGS) entry which is preliminary data.</text>
</comment>
<sequence>MMLTTMACGDVLTRSGYEGLIPSKGVTYRLTSLNKRLKAFKGGEEPLPSGSDATVGFVLCCSSGPDQDASAFLGEESLSKMARSAVTISLSNGPIAVYTCSGVAVQREQSIMRLLTSANLAVTFLEKRKAGCGVMIQVRDAFNNVTEGYVEEYDLDHGTAFVKVALCLDVCVAHLRNGMEIQPNSHLLAIQLVDSGASSPLRRVLTKDSSASEVGKLFCEFSKLGDGTPLFDGDGNFVSMNLSSGRHADMSIIIEKLEELERMENLRVQSLNESRRRRVRINPREVRRRDGKHYNMTSNAIELTCQDLSEAGLNSLGYPKCPDIDVDGSMVLVNTFEETFGDPYDSGKGAWSRLSKPVAEDLSQSVVSLASFTGKMRFFACSGIIINWSGCTTILTSASLVRNPLDEKKIIKNLRIEVLLPNKRRTEGTLEHYNLHYNVAIVSFQGFGDLCATNILDPMGHHSPSLVVAVGRCFESSMLMATKGGLTGWPSRFDCNAITYSTCKITKAGIGGPLVDLKGKFVGMNFYDWKEGTPYLPQLVVVRVLAQFENNGIVDEADEFDGPCLSRYGVDRHPQNDKKEKFVVHSRGSSLGT</sequence>
<dbReference type="Pfam" id="PF13365">
    <property type="entry name" value="Trypsin_2"/>
    <property type="match status" value="1"/>
</dbReference>
<dbReference type="Gene3D" id="2.40.10.120">
    <property type="match status" value="1"/>
</dbReference>
<dbReference type="EMBL" id="RWGY01000026">
    <property type="protein sequence ID" value="TVU23017.1"/>
    <property type="molecule type" value="Genomic_DNA"/>
</dbReference>
<dbReference type="AlphaFoldDB" id="A0A5J9UIB8"/>
<keyword evidence="2" id="KW-1185">Reference proteome</keyword>
<dbReference type="InterPro" id="IPR009003">
    <property type="entry name" value="Peptidase_S1_PA"/>
</dbReference>
<organism evidence="1 2">
    <name type="scientific">Eragrostis curvula</name>
    <name type="common">weeping love grass</name>
    <dbReference type="NCBI Taxonomy" id="38414"/>
    <lineage>
        <taxon>Eukaryota</taxon>
        <taxon>Viridiplantae</taxon>
        <taxon>Streptophyta</taxon>
        <taxon>Embryophyta</taxon>
        <taxon>Tracheophyta</taxon>
        <taxon>Spermatophyta</taxon>
        <taxon>Magnoliopsida</taxon>
        <taxon>Liliopsida</taxon>
        <taxon>Poales</taxon>
        <taxon>Poaceae</taxon>
        <taxon>PACMAD clade</taxon>
        <taxon>Chloridoideae</taxon>
        <taxon>Eragrostideae</taxon>
        <taxon>Eragrostidinae</taxon>
        <taxon>Eragrostis</taxon>
    </lineage>
</organism>
<name>A0A5J9UIB8_9POAL</name>
<dbReference type="PANTHER" id="PTHR18868">
    <property type="entry name" value="OS07G0665300 PROTEIN-RELATED"/>
    <property type="match status" value="1"/>
</dbReference>
<dbReference type="Proteomes" id="UP000324897">
    <property type="component" value="Unassembled WGS sequence"/>
</dbReference>
<dbReference type="SUPFAM" id="SSF50494">
    <property type="entry name" value="Trypsin-like serine proteases"/>
    <property type="match status" value="1"/>
</dbReference>
<proteinExistence type="predicted"/>
<protein>
    <submittedName>
        <fullName evidence="1">Uncharacterized protein</fullName>
    </submittedName>
</protein>